<dbReference type="Proteomes" id="UP000635384">
    <property type="component" value="Unassembled WGS sequence"/>
</dbReference>
<dbReference type="RefSeq" id="WP_190789159.1">
    <property type="nucleotide sequence ID" value="NZ_JACXLC010000001.1"/>
</dbReference>
<feature type="transmembrane region" description="Helical" evidence="1">
    <location>
        <begin position="178"/>
        <end position="201"/>
    </location>
</feature>
<comment type="caution">
    <text evidence="2">The sequence shown here is derived from an EMBL/GenBank/DDBJ whole genome shotgun (WGS) entry which is preliminary data.</text>
</comment>
<evidence type="ECO:0000256" key="1">
    <source>
        <dbReference type="SAM" id="Phobius"/>
    </source>
</evidence>
<protein>
    <submittedName>
        <fullName evidence="2">DUF308 domain-containing protein</fullName>
    </submittedName>
</protein>
<keyword evidence="1" id="KW-0812">Transmembrane</keyword>
<keyword evidence="1" id="KW-1133">Transmembrane helix</keyword>
<dbReference type="PANTHER" id="PTHR34989">
    <property type="entry name" value="PROTEIN HDED"/>
    <property type="match status" value="1"/>
</dbReference>
<sequence length="228" mass="24146">MLFSTTTPCDLARGDLHVADTPAYVPATNWGWFMLRAALCLALAVAAFVFPTSAVFAFTLVFAAFAAVDGIFSLITGIKGARSKEDRWGMYILRGLLGLGAGIIIAAMPFAATFAYALATIALVAAWAILTGGLEMYAAIRLRREIENEWLLATSGLLSILLGIGVMVLIALNIETTIVAAGFLIGGYALCAAAILGALGFRLREYQRARDRADKDGRNGKEHAASPA</sequence>
<proteinExistence type="predicted"/>
<dbReference type="InterPro" id="IPR005325">
    <property type="entry name" value="DUF308_memb"/>
</dbReference>
<keyword evidence="3" id="KW-1185">Reference proteome</keyword>
<evidence type="ECO:0000313" key="3">
    <source>
        <dbReference type="Proteomes" id="UP000635384"/>
    </source>
</evidence>
<organism evidence="2 3">
    <name type="scientific">Erythrobacter rubeus</name>
    <dbReference type="NCBI Taxonomy" id="2760803"/>
    <lineage>
        <taxon>Bacteria</taxon>
        <taxon>Pseudomonadati</taxon>
        <taxon>Pseudomonadota</taxon>
        <taxon>Alphaproteobacteria</taxon>
        <taxon>Sphingomonadales</taxon>
        <taxon>Erythrobacteraceae</taxon>
        <taxon>Erythrobacter/Porphyrobacter group</taxon>
        <taxon>Erythrobacter</taxon>
    </lineage>
</organism>
<keyword evidence="1" id="KW-0472">Membrane</keyword>
<dbReference type="EMBL" id="JACXLC010000001">
    <property type="protein sequence ID" value="MBD2843537.1"/>
    <property type="molecule type" value="Genomic_DNA"/>
</dbReference>
<name>A0ABR8KZ89_9SPHN</name>
<evidence type="ECO:0000313" key="2">
    <source>
        <dbReference type="EMBL" id="MBD2843537.1"/>
    </source>
</evidence>
<gene>
    <name evidence="2" type="ORF">IB285_14845</name>
</gene>
<feature type="transmembrane region" description="Helical" evidence="1">
    <location>
        <begin position="56"/>
        <end position="76"/>
    </location>
</feature>
<dbReference type="Pfam" id="PF03729">
    <property type="entry name" value="DUF308"/>
    <property type="match status" value="1"/>
</dbReference>
<dbReference type="PANTHER" id="PTHR34989:SF1">
    <property type="entry name" value="PROTEIN HDED"/>
    <property type="match status" value="1"/>
</dbReference>
<dbReference type="InterPro" id="IPR052712">
    <property type="entry name" value="Acid_resist_chaperone_HdeD"/>
</dbReference>
<accession>A0ABR8KZ89</accession>
<reference evidence="2 3" key="1">
    <citation type="submission" date="2020-09" db="EMBL/GenBank/DDBJ databases">
        <authorList>
            <person name="Yoon J.-W."/>
        </authorList>
    </citation>
    <scope>NUCLEOTIDE SEQUENCE [LARGE SCALE GENOMIC DNA]</scope>
    <source>
        <strain evidence="2 3">KMU-140</strain>
    </source>
</reference>
<feature type="transmembrane region" description="Helical" evidence="1">
    <location>
        <begin position="33"/>
        <end position="50"/>
    </location>
</feature>
<feature type="transmembrane region" description="Helical" evidence="1">
    <location>
        <begin position="114"/>
        <end position="138"/>
    </location>
</feature>
<feature type="transmembrane region" description="Helical" evidence="1">
    <location>
        <begin position="150"/>
        <end position="172"/>
    </location>
</feature>
<feature type="transmembrane region" description="Helical" evidence="1">
    <location>
        <begin position="88"/>
        <end position="108"/>
    </location>
</feature>